<dbReference type="Gene3D" id="2.30.38.10">
    <property type="entry name" value="Luciferase, Domain 3"/>
    <property type="match status" value="4"/>
</dbReference>
<dbReference type="EMBL" id="VLNY01000009">
    <property type="protein sequence ID" value="KAA0021587.1"/>
    <property type="molecule type" value="Genomic_DNA"/>
</dbReference>
<dbReference type="CDD" id="cd19543">
    <property type="entry name" value="DCL_NRPS"/>
    <property type="match status" value="2"/>
</dbReference>
<dbReference type="FunFam" id="3.30.300.30:FF:000010">
    <property type="entry name" value="Enterobactin synthetase component F"/>
    <property type="match status" value="3"/>
</dbReference>
<dbReference type="GO" id="GO:0005737">
    <property type="term" value="C:cytoplasm"/>
    <property type="evidence" value="ECO:0007669"/>
    <property type="project" value="TreeGrafter"/>
</dbReference>
<keyword evidence="3" id="KW-0596">Phosphopantetheine</keyword>
<sequence>ERVGADDDFFALGGNSLIATQVVSRLGVVLDSRVAVRVLFEAPTVAGLAARVESHAGEGGRAALVARERPERIPLSLAQQRMWFLNRFEPESAVNNIPAAIRLIGELDVAALQAAVADVIERHESLRTVYPDYDGAASQVILPTVQVVPDLTPIAVDHSDLLAAVIAVIGVGFDVAAEVPLRGRLFRVEGGPEPEHVLVVVVHHISTDGWSMGPLARDVMVAYSARTQVEAPTWLPLPVQYADYALWQREVLGSDEDATSLLAQQTRYWSDTLAGLPDQLDLPSDRPRPVSASYHGDTQSVDISPELHRNLVVQARAWGVTPFMVVHGVLAVLLARMSGTDDIAIGTPVAGRGEHALDDVIGMFVNTLVLRTQVDSDLSFSDFLASVRETDIAAFGHADVPFERLVEVLNPARSQARHPLFQVMLTFQNTGVVELELPGLRVAGVDFDANVAKFDLQLEFVEQLGANGEPAGVVAKFVYATDLFDASTVSNLATRFVRVLEQTLSDPTRPVGDVDLLDAAERAEILTGFNDTAQVVDSSATLVSLFEAQVARTPDAVAVSFEGESLTYGEFASRVHRLARWLIAEGVGPESLVALGMRRSLDLVVGMYAVSVAGGGYVPLDPDHPAERIEYILDTAQPVCVLSTSADELAVTGRTVLIDELDLSGFADGPVMDAERTANLLPSGTAYVIFTSGSTGRPKGVAVSHGAIVNRLVWMQSAYALTADDVVLQKTPATFDVSVWEFFWPLQTGARLVVARPDGHRDPAYLVEVIRGENVTTAHFVPSMLAVFVAAGASGATGDVTAGVRECTSLRQVFASGEALPGKTAQQLRAATGARLHNLYGPTEAAVDVTFHEVVDADVASVSIGAPVFNTELFVLDGRLRPVPVGVAGELYLAGVQLARGYVGRPDLTSDRFVANPYGEPGARMYRTGDLVSWDGNGELNYIGRTDFQVKLRGLRIELGEIETALTGLDSVGQAVVVVRSDSRTGEQLVGYVVPAVGASVDIDDVREQIGRGLPGYMVPSVFVVLDVLPLNASGKLDRKALPAPVFEAKVFRAPSTPVEEIVASTFADVLGTSRVGLDDDFFELGGNSLVATQVVARLSASLDAQIGVRELFEAPTVVALAARLGQLSGSGRKRPALVAGARPDPIPLSPAQQRYWFLNQFDTESAVDNIPVAIRLTGELDVAALENAIMDLIERHESLRTRYPNSEAGPRQDIRPSHELLSSLVAEQVSEDDVVAKVFGIVTTAFDVTDAVPVRVALFELSPRDFVLAMVVHHIAADGASMGPLTRDIMVAYAARATGEMPSWSPLPVQYADYAVWQRAVLGSEDDADSLASQQIRYWTDALAGLPDQLELPGDRPRPAAQSFRGASVEFRIEPDVHRRLLELSRQQNASLFMVMHTALAVLLARLSGTDDIAIGTPIAGRGEAVLDDLIGMFVNTLVFRAEIDGSESFDTLLKQIRETDLAAFANADVPFERIVEVLNPVRSTARNPLFQIGLSFQNLGASSIELPGLTVSTVDYDTRTAKTDLQLTVADRYVDGEPAEIAAEFNYATDLFDEATVERFADRLLLIIDAMVADSSSLVGDVDLLSAAERTELVLENNATTYDLPATTLVSLFAEQVAAAPDAVALVSGGDTLTYAEFDARVNRLARHLIGLGVGPEARVGLAIRRSIDLVVAMYAVSQAGGAYLPIDPEQPAERSAFVLDTAAPVCVLTTSGAGFDASGHRSVHIDSLDLSGYATTPVTDAERIAALHPSNTAYVIFTSGSTGQPKGVAVSHGAVANQMQWKRAEFDLNATDAVLLKTAATFDLSVWEFWSALVSGARLVIADADGHRDPAYLNALIESESVTTLHLVPSLLDALMIDGGERLPASLVRVLAIGEALPAATARRFLANNAAPLFNLYGPTEAAVSVTWAEVSDVTTGAVPIGLPEWNVAAYVLDERLHPVPAGVAGELYLAGAQLARGYFGRADLTADRFVANPFDPAGARMYRTGDLVSWGADGLLDYIGRTDFQVKIRGFRIELGEIETVLAEHESLAQVAVIARSDRNAGDQLVAYVVAQPDATADVAVLRQAVADRLPSYMVPSAFVVLDALPLNANGKLDRRALPEPVFEAKTFRAPSTPIEEIVAGIYADVVGAARVGLDDNFFELGGNSLLATQVAARLGNALDTRVSVRSLFEAPTVEALAAKVEQHAGVGGQKSLAPQPRPQRVPLSLAQQRMWFLNRFDPESGVNNIPAVIRLTGALQVDVLRSAIGDIVARHEILRTRYPEHDGIGFQEIVPAARAIPQLTVESIVEGDVAAKVAAVIGEGFDTTSEVPFRTVLLRLSEDEHVLVVVVHHIASDGYSMGPLTRDMMVAYVARADDSAPGWSPLEVQYADFALWQRDVLGSETDPESLISQQFDYWRNTLDGLPAQLDLPSDRPRPAVASNRGAAHVFDIEAGLAVRLNGLATANGATLFMVVHTALAALLARLSGTTDIAIGTPVAGRGEAALDNLIGMFVNSLVLRSDANPGRTFDDLLRSTRESDISAFGHADVPFERLVEVLNPERSTARHPLFQVMLTFQNLGTAEFELPDLQVSAVDFAVDTAKFDLQITVAEQTDADGSAAGMKVELAYATDLFDPATMVLFGDRLVRMLQTMVELPTSVIGDAPIIDAAERTLVVSEWNDTAHAVDTDATLVSLFDAQVAQTPDSTALEFEGASLTYAEFASRVHRVARLLIEQGVGPESLVAVAIRRSVDLLVGIYAVLEAGGAYVPVDPDHPVERIAHILDTAAATCVLTTSRDGFAVSAPVVEIDTADLTAFSDTPISDGERLGSVLPTSTAYVIFTSGSTGRPKGVAVTHGAIVNRLLWMQNEYRLTPADVVLQKTPFTFDVSVWELFWPLHTGATLVIARPDGHRDPEYLVDVIAERGVTTAHFVPSLLAVFVAFDRVAEATSLRQLFASGEALPAQTAARVRDVLPATRLHNLYGPTEAAVDVTYHEVTAADETSVPIGVPVWNTAVLVLDSRLNPVPVGVAGELFLAGVQLARGYVGRADLTADRFVANPYGNAGDRMYRTGDLVTWTRHGELTYIGRTDFQVKLRGLRIELGEIEAALLADDHVAQSVVVVRSDSAAGEVLVGYVVPTAGSAVDVDDLKTAVTGALPEYMVPSAIVVLDSFPLNISGKLDRKALPAPVFASDKVFRTAQTSTEQAISAVFAEVLGVERVGVDDSFFALGGDSILSIQLVSRARTHGVVFSPRDVFEQKTVAGLAQVAVAAADNAPVVLEELPGGGIGWSPLLPFGRLMVERGGSYSRYAQTLMLELPIGVEQDAVVQTITAVVDRHDVLRARLVDDSRGLGLDVAEPGAFDVAATLTRIEMSGDIGDESVSERASAAYDTALGTLDPEAGVMVAFVWYDFGPTQTGRLLVVAHHLVVDGVSWRILVPDFVTAWTQLAAGTAPDLVAPVTSVRRWSHALAEEAESEARIAELSVWQSILEGPDPTLGDRAFDSAVDVLATVDRLDVSVPAAATAKILTDLPGRYHGGVNDGLLAALALAVAKWRRERGVFESSTLIQLEGHGREEELVAGADLSRTVGWFTSVFPVRLDVAGIDIDDALTGGPAAGAAVKAIKEQLLSVPDKGMGYGLLRFLNGDTASELRAHDGGQISFNYLGRVSTSDIPDTMAGLGWLPSNDLEVTAQGDADMPANKTVDINAIVTDSEQGPSLSASFAFPTGAIAHADVARLAELWTEALVGLAAHADTSAAGGLTPSDLPLVPLAQHEIDVWEARYPTLSDIWSLSPLQSGLLFHAMLADSSLDIYTMQVTLDLEGRVDAARLRAAGEAVLDRYENLRTVFVQGDDGRSVQIVLDHVEVAWREVDLRAGTGDAVDERLSRLLVEDQAKHFDLATAPLLRFMLVRTGDATYKLVLTNHHVLLDGWSLPLLMKDLLVLYATRGDASVLPRVRPYRSFLSWLAAQDVDASHEQWRTALYGLDEPTLLAPADPGQEISSRSAEVVVDLSDETTSTLATLSARLGVTTNTLVQAAWGILLARMTARDDVVFGATVSGRPADLPGVETMVGLFINTLPVRVRLDVDESTEAFLARLQSEQADLLEHHYIGLNDIQRIAGLGPLFDTLTVFESYPVDEAGLAEQAQSIDDMSVTGVRSNDNTHYPLTLGITAGSRIHMWLEYFEDLFSADAAQSLMQRLVRILESFATAPELPVGNIEILERDEYEFLTRIHGDDVMARGLLPDDLTRGVALNPDKVAVRYEGRSITYRELDEFSSRLARVLIDRGVGPEKLVALSFPRSYEMVAAVWAVTKAGGAHVPVDPSYPSDRVLHMITDSGAVTGITGSEFVGALPAELDWLVLDDASTAALCDAKSAAPVTNSDRLADLLPAHPAYVIYTSGSTGLPKGVTVTHAGLGGVVDAATDLYHLTAESRFLHICSPSFDPSVLEWMAAFYNGATLVIVPSSIIGGPDLGELLRTERVTHAIITPAVLGTVDPAGITDLEVVSVGGDVTTPELLAKWQPGRSYFNGYGPTETTIISSFAQLEVGRPVTIGTPVHGMSAVVLDGRLNPVPPGVAGELYLAGGALARGYHDRADLTADRFVPNPFGSPGARMYRTGDVVRWSPNVSVNATDDKPFELEYVGRSDFQVKIRGYRIELGEIDAVLGSDPDVEFAITIGRETAAGATILVAYVLPVPGRAIDTDALTEFASQSLPPHMVPSAIVVLDEIPLTPVGKLDRKALPEPVLAAREFRAPASEVEAIVAEVFANVLGLDQVGLDDSFFSLGGDSILSIQLVSRAKARGVVFSPRDVFEQRSVAGLASVAARNDSTDEPTTLVELDGGGVGEIPLTPIMVSTLAAGGSFDRFSQSFAVALPSGIDSATLVATIAAVFDHHDVLRSQLTRVDGDWHFEARPLGSVDIDAALAHVRVEAGIDEADLTALATAELDRAMGRLDPATGSMVQFVWFDFADDRAGILLIAAHHFVVDGVSWRILLPDFAVAWGQLSNGQSVSLPANGTSMRRWAHALADEANSTERVAELLYWRTVTDTTDPLIGSRAFDPAIDTFSTVERVQVQLSTDATQALLTAVPRLYRGGVNDGLLTGLAMALSKWRANRGATVDASLIKLEAHGREEDVVPGADLSRTVGWFTSAYPIRLDLGGIDLTDAFDGGAAAGAAVKAVKEQLLGVPDKGIGYGLLRYLNDDTAHRFGASSGQISFNYLGRASTGEIPTEFREIGWAPTGDLGDLAVDMDADMPANGVIDINAIVSDGPDGPRLGAGFAYPAGLLSREDVQEFADLWTSALEALAQHAATTEAGGLTPSDVPLVRVGQRDIEVWEGTYPSLADIWPLSPLQAGLLFHAMMTAATVDVYTMQAVLDLQGAVDPVRLRAAAQGIVDRYPNLRSAFVTDESGESLQVVLDHVELPWRELDLTGLDDDDRMPELRRLLAQDQASHFDMSAAPLMRFTLVRTEAQMYHLAITSHHIVLDGWSMPLLMRDLLMLYATRGDATALPRVAPYRNFLAWLAARDEQASLQAWATALGGVAEPTLLAAPARGTETYVEIGKVVTELSEEKTAKLGALGASVGVTVNTLVQTAWAILLGRMTGREDVVFGATVSGRPAELTGVESMVGLFINTIPIRVQLDEKVTITDLLQRVQGEQADLLDHHYVGLPDIQRAAGVGVLFDTLMVFESYPIDKTALTQASSIDGMTVTGVGVSDATHYPLTLLVTADTTVELTLKYQGSRFTRDEVDTLATRLMLVLDELVADPDGLVGNVEIIDKAERDAILADSTTATAAVDASAQLTSQTLPRILADVVEEDPEAPALSFDGREISYQELDEDSSRLARVLIDRGFGPEDVVAVAMPRSIDSVTALWAIAKTGAAFLQIDPTRSKDALATVSTASGARVGVTVAALQSGLPDTVEWTVLDEAVVVDAVSAAPAHPVSYADRLRPLLAEHPACVVDGSDAAGTVISHSDLATYANWAREKFAVTYESRTLLVGPPAGPGALIEFVLASTTGAVSVIGDDGAGLSDLLADEWVTHAFLPHGALAAADPDGLEDLEVVVLTDGTADQAVVDRWSEGRTVWTDMADGLLALE</sequence>
<dbReference type="RefSeq" id="WP_149431788.1">
    <property type="nucleotide sequence ID" value="NZ_VLNY01000009.1"/>
</dbReference>
<feature type="domain" description="Carrier" evidence="7">
    <location>
        <begin position="1"/>
        <end position="56"/>
    </location>
</feature>
<dbReference type="FunFam" id="3.40.50.980:FF:000001">
    <property type="entry name" value="Non-ribosomal peptide synthetase"/>
    <property type="match status" value="4"/>
</dbReference>
<evidence type="ECO:0000313" key="8">
    <source>
        <dbReference type="EMBL" id="KAA0021587.1"/>
    </source>
</evidence>
<reference evidence="8 9" key="1">
    <citation type="submission" date="2019-07" db="EMBL/GenBank/DDBJ databases">
        <title>Rhodococcus cavernicolus sp. nov., isolated from a cave.</title>
        <authorList>
            <person name="Lee S.D."/>
        </authorList>
    </citation>
    <scope>NUCLEOTIDE SEQUENCE [LARGE SCALE GENOMIC DNA]</scope>
    <source>
        <strain evidence="8 9">C1-24</strain>
    </source>
</reference>
<dbReference type="Pfam" id="PF00501">
    <property type="entry name" value="AMP-binding"/>
    <property type="match status" value="5"/>
</dbReference>
<accession>A0A5A7S9R1</accession>
<dbReference type="InterPro" id="IPR009081">
    <property type="entry name" value="PP-bd_ACP"/>
</dbReference>
<dbReference type="InterPro" id="IPR000873">
    <property type="entry name" value="AMP-dep_synth/lig_dom"/>
</dbReference>
<feature type="domain" description="Carrier" evidence="7">
    <location>
        <begin position="1054"/>
        <end position="1129"/>
    </location>
</feature>
<dbReference type="InterPro" id="IPR045851">
    <property type="entry name" value="AMP-bd_C_sf"/>
</dbReference>
<name>A0A5A7S9R1_9NOCA</name>
<dbReference type="InterPro" id="IPR010071">
    <property type="entry name" value="AA_adenyl_dom"/>
</dbReference>
<dbReference type="Pfam" id="PF00550">
    <property type="entry name" value="PP-binding"/>
    <property type="match status" value="5"/>
</dbReference>
<dbReference type="CDD" id="cd05930">
    <property type="entry name" value="A_NRPS"/>
    <property type="match status" value="1"/>
</dbReference>
<dbReference type="UniPathway" id="UPA00011"/>
<dbReference type="Gene3D" id="3.40.50.980">
    <property type="match status" value="8"/>
</dbReference>
<feature type="domain" description="Carrier" evidence="7">
    <location>
        <begin position="4727"/>
        <end position="4801"/>
    </location>
</feature>
<dbReference type="FunFam" id="3.40.50.12780:FF:000012">
    <property type="entry name" value="Non-ribosomal peptide synthetase"/>
    <property type="match status" value="3"/>
</dbReference>
<dbReference type="InterPro" id="IPR023213">
    <property type="entry name" value="CAT-like_dom_sf"/>
</dbReference>
<protein>
    <submittedName>
        <fullName evidence="8">Amino acid adenylation domain-containing protein</fullName>
    </submittedName>
</protein>
<dbReference type="InterPro" id="IPR020806">
    <property type="entry name" value="PKS_PP-bd"/>
</dbReference>
<dbReference type="InterPro" id="IPR010060">
    <property type="entry name" value="NRPS_synth"/>
</dbReference>
<dbReference type="InterPro" id="IPR036736">
    <property type="entry name" value="ACP-like_sf"/>
</dbReference>
<gene>
    <name evidence="8" type="ORF">FOY51_18750</name>
</gene>
<comment type="similarity">
    <text evidence="2">Belongs to the ATP-dependent AMP-binding enzyme family.</text>
</comment>
<dbReference type="PANTHER" id="PTHR45527:SF1">
    <property type="entry name" value="FATTY ACID SYNTHASE"/>
    <property type="match status" value="1"/>
</dbReference>
<dbReference type="FunFam" id="3.40.50.980:FF:000002">
    <property type="entry name" value="Enterobactin synthetase component F"/>
    <property type="match status" value="2"/>
</dbReference>
<dbReference type="SUPFAM" id="SSF52777">
    <property type="entry name" value="CoA-dependent acyltransferases"/>
    <property type="match status" value="14"/>
</dbReference>
<comment type="caution">
    <text evidence="8">The sequence shown here is derived from an EMBL/GenBank/DDBJ whole genome shotgun (WGS) entry which is preliminary data.</text>
</comment>
<dbReference type="SMART" id="SM00823">
    <property type="entry name" value="PKS_PP"/>
    <property type="match status" value="5"/>
</dbReference>
<dbReference type="GO" id="GO:0072330">
    <property type="term" value="P:monocarboxylic acid biosynthetic process"/>
    <property type="evidence" value="ECO:0007669"/>
    <property type="project" value="UniProtKB-ARBA"/>
</dbReference>
<comment type="cofactor">
    <cofactor evidence="1">
        <name>pantetheine 4'-phosphate</name>
        <dbReference type="ChEBI" id="CHEBI:47942"/>
    </cofactor>
</comment>
<evidence type="ECO:0000259" key="7">
    <source>
        <dbReference type="PROSITE" id="PS50075"/>
    </source>
</evidence>
<dbReference type="GO" id="GO:0031177">
    <property type="term" value="F:phosphopantetheine binding"/>
    <property type="evidence" value="ECO:0007669"/>
    <property type="project" value="InterPro"/>
</dbReference>
<dbReference type="FunFam" id="1.10.1200.10:FF:000016">
    <property type="entry name" value="Non-ribosomal peptide synthase"/>
    <property type="match status" value="1"/>
</dbReference>
<keyword evidence="5" id="KW-0677">Repeat</keyword>
<dbReference type="InterPro" id="IPR006162">
    <property type="entry name" value="Ppantetheine_attach_site"/>
</dbReference>
<dbReference type="Gene3D" id="1.10.1200.10">
    <property type="entry name" value="ACP-like"/>
    <property type="match status" value="5"/>
</dbReference>
<evidence type="ECO:0000256" key="3">
    <source>
        <dbReference type="ARBA" id="ARBA00022450"/>
    </source>
</evidence>
<dbReference type="NCBIfam" id="TIGR01733">
    <property type="entry name" value="AA-adenyl-dom"/>
    <property type="match status" value="4"/>
</dbReference>
<dbReference type="GO" id="GO:0044550">
    <property type="term" value="P:secondary metabolite biosynthetic process"/>
    <property type="evidence" value="ECO:0007669"/>
    <property type="project" value="UniProtKB-ARBA"/>
</dbReference>
<dbReference type="NCBIfam" id="TIGR01720">
    <property type="entry name" value="NRPS-para261"/>
    <property type="match status" value="2"/>
</dbReference>
<dbReference type="NCBIfam" id="NF003417">
    <property type="entry name" value="PRK04813.1"/>
    <property type="match status" value="5"/>
</dbReference>
<dbReference type="InterPro" id="IPR020845">
    <property type="entry name" value="AMP-binding_CS"/>
</dbReference>
<dbReference type="GO" id="GO:0043041">
    <property type="term" value="P:amino acid activation for nonribosomal peptide biosynthetic process"/>
    <property type="evidence" value="ECO:0007669"/>
    <property type="project" value="TreeGrafter"/>
</dbReference>
<dbReference type="Gene3D" id="3.30.300.30">
    <property type="match status" value="4"/>
</dbReference>
<dbReference type="PANTHER" id="PTHR45527">
    <property type="entry name" value="NONRIBOSOMAL PEPTIDE SYNTHETASE"/>
    <property type="match status" value="1"/>
</dbReference>
<proteinExistence type="inferred from homology"/>
<keyword evidence="9" id="KW-1185">Reference proteome</keyword>
<dbReference type="Gene3D" id="3.30.559.10">
    <property type="entry name" value="Chloramphenicol acetyltransferase-like domain"/>
    <property type="match status" value="7"/>
</dbReference>
<dbReference type="Pfam" id="PF13193">
    <property type="entry name" value="AMP-binding_C"/>
    <property type="match status" value="4"/>
</dbReference>
<dbReference type="PROSITE" id="PS00455">
    <property type="entry name" value="AMP_BINDING"/>
    <property type="match status" value="4"/>
</dbReference>
<evidence type="ECO:0000256" key="6">
    <source>
        <dbReference type="ARBA" id="ARBA00023194"/>
    </source>
</evidence>
<dbReference type="InterPro" id="IPR025110">
    <property type="entry name" value="AMP-bd_C"/>
</dbReference>
<keyword evidence="4" id="KW-0597">Phosphoprotein</keyword>
<feature type="domain" description="Carrier" evidence="7">
    <location>
        <begin position="3176"/>
        <end position="3250"/>
    </location>
</feature>
<dbReference type="InterPro" id="IPR001242">
    <property type="entry name" value="Condensation_dom"/>
</dbReference>
<dbReference type="CDD" id="cd19540">
    <property type="entry name" value="LCL_NRPS-like"/>
    <property type="match status" value="3"/>
</dbReference>
<dbReference type="FunFam" id="1.10.1200.10:FF:000005">
    <property type="entry name" value="Nonribosomal peptide synthetase 1"/>
    <property type="match status" value="2"/>
</dbReference>
<evidence type="ECO:0000256" key="2">
    <source>
        <dbReference type="ARBA" id="ARBA00006432"/>
    </source>
</evidence>
<dbReference type="SUPFAM" id="SSF47336">
    <property type="entry name" value="ACP-like"/>
    <property type="match status" value="5"/>
</dbReference>
<dbReference type="PROSITE" id="PS50075">
    <property type="entry name" value="CARRIER"/>
    <property type="match status" value="5"/>
</dbReference>
<dbReference type="Gene3D" id="3.30.559.30">
    <property type="entry name" value="Nonribosomal peptide synthetase, condensation domain"/>
    <property type="match status" value="7"/>
</dbReference>
<dbReference type="FunFam" id="2.30.38.10:FF:000001">
    <property type="entry name" value="Non-ribosomal peptide synthetase PvdI"/>
    <property type="match status" value="2"/>
</dbReference>
<organism evidence="8 9">
    <name type="scientific">Antrihabitans cavernicola</name>
    <dbReference type="NCBI Taxonomy" id="2495913"/>
    <lineage>
        <taxon>Bacteria</taxon>
        <taxon>Bacillati</taxon>
        <taxon>Actinomycetota</taxon>
        <taxon>Actinomycetes</taxon>
        <taxon>Mycobacteriales</taxon>
        <taxon>Nocardiaceae</taxon>
        <taxon>Antrihabitans</taxon>
    </lineage>
</organism>
<evidence type="ECO:0000313" key="9">
    <source>
        <dbReference type="Proteomes" id="UP000322244"/>
    </source>
</evidence>
<dbReference type="PROSITE" id="PS00012">
    <property type="entry name" value="PHOSPHOPANTETHEINE"/>
    <property type="match status" value="5"/>
</dbReference>
<dbReference type="GO" id="GO:0003824">
    <property type="term" value="F:catalytic activity"/>
    <property type="evidence" value="ECO:0007669"/>
    <property type="project" value="InterPro"/>
</dbReference>
<evidence type="ECO:0000256" key="1">
    <source>
        <dbReference type="ARBA" id="ARBA00001957"/>
    </source>
</evidence>
<dbReference type="GO" id="GO:0008610">
    <property type="term" value="P:lipid biosynthetic process"/>
    <property type="evidence" value="ECO:0007669"/>
    <property type="project" value="UniProtKB-ARBA"/>
</dbReference>
<feature type="domain" description="Carrier" evidence="7">
    <location>
        <begin position="2114"/>
        <end position="2189"/>
    </location>
</feature>
<dbReference type="CDD" id="cd17646">
    <property type="entry name" value="A_NRPS_AB3403-like"/>
    <property type="match status" value="2"/>
</dbReference>
<dbReference type="NCBIfam" id="NF004282">
    <property type="entry name" value="PRK05691.1"/>
    <property type="match status" value="6"/>
</dbReference>
<evidence type="ECO:0000256" key="4">
    <source>
        <dbReference type="ARBA" id="ARBA00022553"/>
    </source>
</evidence>
<keyword evidence="6" id="KW-0045">Antibiotic biosynthesis</keyword>
<dbReference type="GO" id="GO:0017000">
    <property type="term" value="P:antibiotic biosynthetic process"/>
    <property type="evidence" value="ECO:0007669"/>
    <property type="project" value="UniProtKB-KW"/>
</dbReference>
<dbReference type="Pfam" id="PF00668">
    <property type="entry name" value="Condensation"/>
    <property type="match status" value="7"/>
</dbReference>
<dbReference type="Gene3D" id="3.40.50.12780">
    <property type="entry name" value="N-terminal domain of ligase-like"/>
    <property type="match status" value="1"/>
</dbReference>
<feature type="non-terminal residue" evidence="8">
    <location>
        <position position="1"/>
    </location>
</feature>
<dbReference type="Proteomes" id="UP000322244">
    <property type="component" value="Unassembled WGS sequence"/>
</dbReference>
<dbReference type="SUPFAM" id="SSF56801">
    <property type="entry name" value="Acetyl-CoA synthetase-like"/>
    <property type="match status" value="5"/>
</dbReference>
<dbReference type="OrthoDB" id="2472181at2"/>
<evidence type="ECO:0000256" key="5">
    <source>
        <dbReference type="ARBA" id="ARBA00022737"/>
    </source>
</evidence>
<dbReference type="InterPro" id="IPR042099">
    <property type="entry name" value="ANL_N_sf"/>
</dbReference>